<gene>
    <name evidence="5" type="ORF">Q8W34_16085</name>
</gene>
<protein>
    <submittedName>
        <fullName evidence="5">SpoIIE family protein phosphatase</fullName>
    </submittedName>
</protein>
<dbReference type="Gene3D" id="3.30.565.10">
    <property type="entry name" value="Histidine kinase-like ATPase, C-terminal domain"/>
    <property type="match status" value="1"/>
</dbReference>
<name>A0ABT9FHA5_9GAMM</name>
<reference evidence="5" key="1">
    <citation type="submission" date="2023-07" db="EMBL/GenBank/DDBJ databases">
        <title>Genome content predicts the carbon catabolic preferences of heterotrophic bacteria.</title>
        <authorList>
            <person name="Gralka M."/>
        </authorList>
    </citation>
    <scope>NUCLEOTIDE SEQUENCE</scope>
    <source>
        <strain evidence="5">4G09</strain>
    </source>
</reference>
<dbReference type="PROSITE" id="PS50110">
    <property type="entry name" value="RESPONSE_REGULATORY"/>
    <property type="match status" value="1"/>
</dbReference>
<keyword evidence="1" id="KW-0378">Hydrolase</keyword>
<dbReference type="InterPro" id="IPR001789">
    <property type="entry name" value="Sig_transdc_resp-reg_receiver"/>
</dbReference>
<evidence type="ECO:0000259" key="3">
    <source>
        <dbReference type="PROSITE" id="PS50110"/>
    </source>
</evidence>
<evidence type="ECO:0000313" key="5">
    <source>
        <dbReference type="EMBL" id="MDP2566168.1"/>
    </source>
</evidence>
<dbReference type="SUPFAM" id="SSF52172">
    <property type="entry name" value="CheY-like"/>
    <property type="match status" value="1"/>
</dbReference>
<proteinExistence type="predicted"/>
<evidence type="ECO:0000256" key="1">
    <source>
        <dbReference type="ARBA" id="ARBA00022801"/>
    </source>
</evidence>
<dbReference type="Proteomes" id="UP001177212">
    <property type="component" value="Unassembled WGS sequence"/>
</dbReference>
<accession>A0ABT9FHA5</accession>
<dbReference type="Gene3D" id="3.60.40.10">
    <property type="entry name" value="PPM-type phosphatase domain"/>
    <property type="match status" value="1"/>
</dbReference>
<evidence type="ECO:0000313" key="6">
    <source>
        <dbReference type="Proteomes" id="UP001177212"/>
    </source>
</evidence>
<dbReference type="Pfam" id="PF00072">
    <property type="entry name" value="Response_reg"/>
    <property type="match status" value="1"/>
</dbReference>
<dbReference type="InterPro" id="IPR052016">
    <property type="entry name" value="Bact_Sigma-Reg"/>
</dbReference>
<comment type="caution">
    <text evidence="5">The sequence shown here is derived from an EMBL/GenBank/DDBJ whole genome shotgun (WGS) entry which is preliminary data.</text>
</comment>
<sequence length="493" mass="55653">MSTTKGNMDILFERRFELLWPTLSEIRLVLKHVLRALNVKKDEVDAAGLVATEYLTNLIRHNEGSEQHIFLRISQAHNDGYTLTFIDELTPYNLFKKNNSQWKLGSGNLVEGGMGVELIRHYFKEAEYVSDKGKNYFTFPLEHIDKRPTVIYVDDDVTQLALMSAYLKDHFQVVPCESIEAGWQAILTADARILLLDHKLKNGTCEPLLEKLNQSNLKSQLSVVMLTGDDSEEVISKINRLGVDDYLIKPVKKNKLLQSIERVTHRFAYLSYQTTFESTPSKIHLQNDKSAHLFGSISLGNGGDFFMPINDECSAFVLGDMMGHGLQALKESFAIKGFISGFLATGLPYQNMLAALNNALYKQQLCKSSLVTLVICFIEDNKLFWLNAGHPPPVVILNNGKVRQLTGTGPLLGLSKEHNYTLYEAGLDDVEHILLYTDGWTENRFTDKDEIGELTKIIPQDCKTSEEFAHCLWKNSQVTLSKEIDDASLIIIN</sequence>
<dbReference type="SUPFAM" id="SSF81606">
    <property type="entry name" value="PP2C-like"/>
    <property type="match status" value="1"/>
</dbReference>
<dbReference type="InterPro" id="IPR036890">
    <property type="entry name" value="HATPase_C_sf"/>
</dbReference>
<dbReference type="Gene3D" id="3.40.50.2300">
    <property type="match status" value="1"/>
</dbReference>
<organism evidence="5 6">
    <name type="scientific">Pseudoalteromonas marina</name>
    <dbReference type="NCBI Taxonomy" id="267375"/>
    <lineage>
        <taxon>Bacteria</taxon>
        <taxon>Pseudomonadati</taxon>
        <taxon>Pseudomonadota</taxon>
        <taxon>Gammaproteobacteria</taxon>
        <taxon>Alteromonadales</taxon>
        <taxon>Pseudoalteromonadaceae</taxon>
        <taxon>Pseudoalteromonas</taxon>
    </lineage>
</organism>
<dbReference type="PANTHER" id="PTHR43156:SF2">
    <property type="entry name" value="STAGE II SPORULATION PROTEIN E"/>
    <property type="match status" value="1"/>
</dbReference>
<feature type="domain" description="Response regulatory" evidence="3">
    <location>
        <begin position="149"/>
        <end position="264"/>
    </location>
</feature>
<feature type="domain" description="PPM-type phosphatase" evidence="4">
    <location>
        <begin position="293"/>
        <end position="493"/>
    </location>
</feature>
<dbReference type="SMART" id="SM00331">
    <property type="entry name" value="PP2C_SIG"/>
    <property type="match status" value="1"/>
</dbReference>
<dbReference type="InterPro" id="IPR011006">
    <property type="entry name" value="CheY-like_superfamily"/>
</dbReference>
<keyword evidence="6" id="KW-1185">Reference proteome</keyword>
<dbReference type="EMBL" id="JAUYVT010000017">
    <property type="protein sequence ID" value="MDP2566168.1"/>
    <property type="molecule type" value="Genomic_DNA"/>
</dbReference>
<dbReference type="InterPro" id="IPR001932">
    <property type="entry name" value="PPM-type_phosphatase-like_dom"/>
</dbReference>
<evidence type="ECO:0000256" key="2">
    <source>
        <dbReference type="PROSITE-ProRule" id="PRU00169"/>
    </source>
</evidence>
<dbReference type="CDD" id="cd00156">
    <property type="entry name" value="REC"/>
    <property type="match status" value="1"/>
</dbReference>
<dbReference type="Pfam" id="PF07228">
    <property type="entry name" value="SpoIIE"/>
    <property type="match status" value="1"/>
</dbReference>
<dbReference type="SMART" id="SM00448">
    <property type="entry name" value="REC"/>
    <property type="match status" value="1"/>
</dbReference>
<dbReference type="InterPro" id="IPR003594">
    <property type="entry name" value="HATPase_dom"/>
</dbReference>
<dbReference type="PANTHER" id="PTHR43156">
    <property type="entry name" value="STAGE II SPORULATION PROTEIN E-RELATED"/>
    <property type="match status" value="1"/>
</dbReference>
<feature type="modified residue" description="4-aspartylphosphate" evidence="2">
    <location>
        <position position="197"/>
    </location>
</feature>
<dbReference type="InterPro" id="IPR036457">
    <property type="entry name" value="PPM-type-like_dom_sf"/>
</dbReference>
<dbReference type="PROSITE" id="PS51746">
    <property type="entry name" value="PPM_2"/>
    <property type="match status" value="1"/>
</dbReference>
<keyword evidence="2" id="KW-0597">Phosphoprotein</keyword>
<evidence type="ECO:0000259" key="4">
    <source>
        <dbReference type="PROSITE" id="PS51746"/>
    </source>
</evidence>
<dbReference type="Pfam" id="PF13581">
    <property type="entry name" value="HATPase_c_2"/>
    <property type="match status" value="1"/>
</dbReference>